<gene>
    <name evidence="1" type="ORF">IX38_03690</name>
</gene>
<protein>
    <submittedName>
        <fullName evidence="1">Uncharacterized protein</fullName>
    </submittedName>
</protein>
<dbReference type="EMBL" id="JPRO01000002">
    <property type="protein sequence ID" value="KFF08565.1"/>
    <property type="molecule type" value="Genomic_DNA"/>
</dbReference>
<name>A0A085ZVV1_9FLAO</name>
<sequence>MEENQVKPFQKYSSEVHTYQVENTLEVRFGETKGFHSSCRVTLQETENEDQTRDWLIEKIEDTPLPSENNFMEILHELEKSSYPVKIKVDEKGVFLNATDHQKNIESWKQKTEGIHEKYPNCDLFRSQYLAAFEDEELFYKNKLKEPFWNLLFFAPSYVDNGGENQESITWNIKGTGNIQCSGIIRAEQRDYGFEAFFTSQTVVPDTIKEEINKKYSRQAGPYKAELTIQMQYNSRKKQYAKKKADFILSDGDEIVYQETSSII</sequence>
<dbReference type="Proteomes" id="UP000028703">
    <property type="component" value="Unassembled WGS sequence"/>
</dbReference>
<reference evidence="1 2" key="1">
    <citation type="submission" date="2014-07" db="EMBL/GenBank/DDBJ databases">
        <title>Genome of Chryseobacterium luteum DSM 18605.</title>
        <authorList>
            <person name="Stropko S.J."/>
            <person name="Pipes S.E."/>
            <person name="Newman J.D."/>
        </authorList>
    </citation>
    <scope>NUCLEOTIDE SEQUENCE [LARGE SCALE GENOMIC DNA]</scope>
    <source>
        <strain evidence="1 2">DSM 18605</strain>
    </source>
</reference>
<dbReference type="eggNOG" id="ENOG50312AU">
    <property type="taxonomic scope" value="Bacteria"/>
</dbReference>
<dbReference type="OrthoDB" id="1330036at2"/>
<dbReference type="STRING" id="421531.IX38_03690"/>
<dbReference type="AlphaFoldDB" id="A0A085ZVV1"/>
<evidence type="ECO:0000313" key="2">
    <source>
        <dbReference type="Proteomes" id="UP000028703"/>
    </source>
</evidence>
<evidence type="ECO:0000313" key="1">
    <source>
        <dbReference type="EMBL" id="KFF08565.1"/>
    </source>
</evidence>
<comment type="caution">
    <text evidence="1">The sequence shown here is derived from an EMBL/GenBank/DDBJ whole genome shotgun (WGS) entry which is preliminary data.</text>
</comment>
<keyword evidence="2" id="KW-1185">Reference proteome</keyword>
<dbReference type="RefSeq" id="WP_034701834.1">
    <property type="nucleotide sequence ID" value="NZ_JPRO01000002.1"/>
</dbReference>
<accession>A0A085ZVV1</accession>
<organism evidence="1 2">
    <name type="scientific">Chryseobacterium luteum</name>
    <dbReference type="NCBI Taxonomy" id="421531"/>
    <lineage>
        <taxon>Bacteria</taxon>
        <taxon>Pseudomonadati</taxon>
        <taxon>Bacteroidota</taxon>
        <taxon>Flavobacteriia</taxon>
        <taxon>Flavobacteriales</taxon>
        <taxon>Weeksellaceae</taxon>
        <taxon>Chryseobacterium group</taxon>
        <taxon>Chryseobacterium</taxon>
    </lineage>
</organism>
<proteinExistence type="predicted"/>